<feature type="transmembrane region" description="Helical" evidence="5">
    <location>
        <begin position="460"/>
        <end position="484"/>
    </location>
</feature>
<evidence type="ECO:0000256" key="3">
    <source>
        <dbReference type="ARBA" id="ARBA00022989"/>
    </source>
</evidence>
<evidence type="ECO:0000313" key="8">
    <source>
        <dbReference type="Proteomes" id="UP001652623"/>
    </source>
</evidence>
<name>A0ABM3IJC4_ZIZJJ</name>
<dbReference type="Gene3D" id="1.20.1250.20">
    <property type="entry name" value="MFS general substrate transporter like domains"/>
    <property type="match status" value="1"/>
</dbReference>
<feature type="transmembrane region" description="Helical" evidence="5">
    <location>
        <begin position="410"/>
        <end position="429"/>
    </location>
</feature>
<evidence type="ECO:0000259" key="7">
    <source>
        <dbReference type="Pfam" id="PF23262"/>
    </source>
</evidence>
<keyword evidence="3 5" id="KW-1133">Transmembrane helix</keyword>
<dbReference type="PANTHER" id="PTHR21576">
    <property type="entry name" value="UNCHARACTERIZED NODULIN-LIKE PROTEIN"/>
    <property type="match status" value="1"/>
</dbReference>
<evidence type="ECO:0000256" key="1">
    <source>
        <dbReference type="ARBA" id="ARBA00004141"/>
    </source>
</evidence>
<reference evidence="8" key="1">
    <citation type="submission" date="2025-05" db="UniProtKB">
        <authorList>
            <consortium name="RefSeq"/>
        </authorList>
    </citation>
    <scope>NUCLEOTIDE SEQUENCE [LARGE SCALE GENOMIC DNA]</scope>
</reference>
<proteinExistence type="predicted"/>
<comment type="subcellular location">
    <subcellularLocation>
        <location evidence="1">Membrane</location>
        <topology evidence="1">Multi-pass membrane protein</topology>
    </subcellularLocation>
</comment>
<sequence length="554" mass="60426">MEILSNKWVAMVASIWIQCIGGSSYTFSIYSSALKSSQGYDQSTLDTVSVFKDIGANVGVLSGLLYTAVTHRGGRFWGTQLAGPWVVHLAGAVQCFVGYFFMWAAVTGLIHRPPVPLMCFFMLFAAHAQTFFNTANIVTGVHNFSYYSGTIVGILKGFLGLSGAILVEVYDVVCEGQPSAFLLVLALLPTIVSLAIMGLVRIYETNSMGDDKKHLNAVSAIALIIVGYQMVIIILNNIFTFPSWASISTFIPLLLLLASPLGIAIKAEIEESKRVPETIAAESNSLLEDTSDKISAAEYPSEYEELPSGDHEIQVKVSSDDEMLAKEEDLTVLQAMSTLNFWLLFIAMVCGMGSGLATINNMSQLGQSLGYKTVEISSFVSLWSIWNFLGRFGAGYLSDVLLHARGWPRPLLMAITLATMSAGHIIIGSGFSGNLYIGSFLVGICYGSQWSLMPTITSEIFGLGDMATIFNTIAIASPVGSYIFSVRVIGCIYDKEAAKEGGNSCLGTHCFMLSFMIMAFVAFFGFLVAMTLLFRTRRFYQLVVIRRLERPLRQ</sequence>
<dbReference type="SUPFAM" id="SSF103473">
    <property type="entry name" value="MFS general substrate transporter"/>
    <property type="match status" value="1"/>
</dbReference>
<evidence type="ECO:0000256" key="5">
    <source>
        <dbReference type="SAM" id="Phobius"/>
    </source>
</evidence>
<feature type="transmembrane region" description="Helical" evidence="5">
    <location>
        <begin position="339"/>
        <end position="359"/>
    </location>
</feature>
<feature type="transmembrane region" description="Helical" evidence="5">
    <location>
        <begin position="244"/>
        <end position="265"/>
    </location>
</feature>
<feature type="transmembrane region" description="Helical" evidence="5">
    <location>
        <begin position="81"/>
        <end position="102"/>
    </location>
</feature>
<feature type="transmembrane region" description="Helical" evidence="5">
    <location>
        <begin position="215"/>
        <end position="238"/>
    </location>
</feature>
<feature type="transmembrane region" description="Helical" evidence="5">
    <location>
        <begin position="511"/>
        <end position="534"/>
    </location>
</feature>
<dbReference type="Proteomes" id="UP001652623">
    <property type="component" value="Chromosome 2"/>
</dbReference>
<keyword evidence="2 5" id="KW-0812">Transmembrane</keyword>
<feature type="transmembrane region" description="Helical" evidence="5">
    <location>
        <begin position="435"/>
        <end position="453"/>
    </location>
</feature>
<evidence type="ECO:0000256" key="4">
    <source>
        <dbReference type="ARBA" id="ARBA00023136"/>
    </source>
</evidence>
<feature type="transmembrane region" description="Helical" evidence="5">
    <location>
        <begin position="144"/>
        <end position="167"/>
    </location>
</feature>
<dbReference type="GeneID" id="107409500"/>
<reference evidence="9" key="2">
    <citation type="submission" date="2025-08" db="UniProtKB">
        <authorList>
            <consortium name="RefSeq"/>
        </authorList>
    </citation>
    <scope>IDENTIFICATION</scope>
    <source>
        <tissue evidence="9">Seedling</tissue>
    </source>
</reference>
<dbReference type="Pfam" id="PF23262">
    <property type="entry name" value="NFD4_C"/>
    <property type="match status" value="1"/>
</dbReference>
<evidence type="ECO:0000259" key="6">
    <source>
        <dbReference type="Pfam" id="PF06813"/>
    </source>
</evidence>
<dbReference type="InterPro" id="IPR010658">
    <property type="entry name" value="Nodulin-like"/>
</dbReference>
<organism evidence="8 9">
    <name type="scientific">Ziziphus jujuba</name>
    <name type="common">Chinese jujube</name>
    <name type="synonym">Ziziphus sativa</name>
    <dbReference type="NCBI Taxonomy" id="326968"/>
    <lineage>
        <taxon>Eukaryota</taxon>
        <taxon>Viridiplantae</taxon>
        <taxon>Streptophyta</taxon>
        <taxon>Embryophyta</taxon>
        <taxon>Tracheophyta</taxon>
        <taxon>Spermatophyta</taxon>
        <taxon>Magnoliopsida</taxon>
        <taxon>eudicotyledons</taxon>
        <taxon>Gunneridae</taxon>
        <taxon>Pentapetalae</taxon>
        <taxon>rosids</taxon>
        <taxon>fabids</taxon>
        <taxon>Rosales</taxon>
        <taxon>Rhamnaceae</taxon>
        <taxon>Paliureae</taxon>
        <taxon>Ziziphus</taxon>
    </lineage>
</organism>
<evidence type="ECO:0000256" key="2">
    <source>
        <dbReference type="ARBA" id="ARBA00022692"/>
    </source>
</evidence>
<dbReference type="Pfam" id="PF06813">
    <property type="entry name" value="Nodulin-like"/>
    <property type="match status" value="1"/>
</dbReference>
<evidence type="ECO:0000313" key="9">
    <source>
        <dbReference type="RefSeq" id="XP_048329649.2"/>
    </source>
</evidence>
<keyword evidence="4 5" id="KW-0472">Membrane</keyword>
<dbReference type="CDD" id="cd17354">
    <property type="entry name" value="MFS_Mch1p_like"/>
    <property type="match status" value="1"/>
</dbReference>
<dbReference type="RefSeq" id="XP_048329649.2">
    <property type="nucleotide sequence ID" value="XM_048473692.2"/>
</dbReference>
<gene>
    <name evidence="9" type="primary">LOC107409500</name>
</gene>
<keyword evidence="8" id="KW-1185">Reference proteome</keyword>
<feature type="transmembrane region" description="Helical" evidence="5">
    <location>
        <begin position="9"/>
        <end position="30"/>
    </location>
</feature>
<feature type="transmembrane region" description="Helical" evidence="5">
    <location>
        <begin position="50"/>
        <end position="69"/>
    </location>
</feature>
<feature type="transmembrane region" description="Helical" evidence="5">
    <location>
        <begin position="114"/>
        <end position="132"/>
    </location>
</feature>
<dbReference type="PANTHER" id="PTHR21576:SF22">
    <property type="entry name" value="F25A4.25 PROTEIN"/>
    <property type="match status" value="1"/>
</dbReference>
<dbReference type="InterPro" id="IPR056555">
    <property type="entry name" value="NFD4_C"/>
</dbReference>
<protein>
    <submittedName>
        <fullName evidence="9">Protein NUCLEAR FUSION DEFECTIVE 4</fullName>
    </submittedName>
</protein>
<feature type="domain" description="Nodulin-like" evidence="6">
    <location>
        <begin position="7"/>
        <end position="264"/>
    </location>
</feature>
<accession>A0ABM3IJC4</accession>
<feature type="transmembrane region" description="Helical" evidence="5">
    <location>
        <begin position="179"/>
        <end position="203"/>
    </location>
</feature>
<feature type="domain" description="NFD4 C-terminal" evidence="7">
    <location>
        <begin position="329"/>
        <end position="542"/>
    </location>
</feature>
<dbReference type="InterPro" id="IPR036259">
    <property type="entry name" value="MFS_trans_sf"/>
</dbReference>